<proteinExistence type="predicted"/>
<dbReference type="OrthoDB" id="299781at2759"/>
<dbReference type="Pfam" id="PF00071">
    <property type="entry name" value="Ras"/>
    <property type="match status" value="1"/>
</dbReference>
<dbReference type="InterPro" id="IPR027417">
    <property type="entry name" value="P-loop_NTPase"/>
</dbReference>
<dbReference type="PROSITE" id="PS51421">
    <property type="entry name" value="RAS"/>
    <property type="match status" value="1"/>
</dbReference>
<accession>A0A1S3IUD4</accession>
<dbReference type="SUPFAM" id="SSF52540">
    <property type="entry name" value="P-loop containing nucleoside triphosphate hydrolases"/>
    <property type="match status" value="1"/>
</dbReference>
<dbReference type="SMART" id="SM00174">
    <property type="entry name" value="RHO"/>
    <property type="match status" value="1"/>
</dbReference>
<dbReference type="GO" id="GO:0005525">
    <property type="term" value="F:GTP binding"/>
    <property type="evidence" value="ECO:0007669"/>
    <property type="project" value="InterPro"/>
</dbReference>
<dbReference type="InterPro" id="IPR052661">
    <property type="entry name" value="Ras-like_GTPase_Reg"/>
</dbReference>
<dbReference type="NCBIfam" id="TIGR00231">
    <property type="entry name" value="small_GTP"/>
    <property type="match status" value="1"/>
</dbReference>
<dbReference type="OMA" id="IEMEIHI"/>
<dbReference type="Gene3D" id="3.40.50.300">
    <property type="entry name" value="P-loop containing nucleotide triphosphate hydrolases"/>
    <property type="match status" value="1"/>
</dbReference>
<sequence length="243" mass="27896">MSSGSLISAGKSSRYRVCAKATKKREEKIHAPNSELDTGIRQVKIVILGASQVGKTSIIRQFVQNTFAEEYIPTRATEVYRPSCMINDHLYHVKMVDCPQINSFPEDSIEEWSEFRPGKGVRNANAYIMVFDRSSEDSFNYLRTLREQMLDCENDHDAPLWVVCNKCDKAEKDSNKNGGLSKREIANIVKKQWKSPYLECSAKNNWHIVLLFKEVVRSIDLIEYGHKATLMQNALRRKKCVIM</sequence>
<dbReference type="InterPro" id="IPR005225">
    <property type="entry name" value="Small_GTP-bd"/>
</dbReference>
<dbReference type="GeneID" id="106167346"/>
<dbReference type="STRING" id="7574.A0A1S3IUD4"/>
<reference evidence="2 3" key="1">
    <citation type="submission" date="2025-04" db="UniProtKB">
        <authorList>
            <consortium name="RefSeq"/>
        </authorList>
    </citation>
    <scope>IDENTIFICATION</scope>
    <source>
        <tissue evidence="2 3">Gonads</tissue>
    </source>
</reference>
<organism evidence="1 2">
    <name type="scientific">Lingula anatina</name>
    <name type="common">Brachiopod</name>
    <name type="synonym">Lingula unguis</name>
    <dbReference type="NCBI Taxonomy" id="7574"/>
    <lineage>
        <taxon>Eukaryota</taxon>
        <taxon>Metazoa</taxon>
        <taxon>Spiralia</taxon>
        <taxon>Lophotrochozoa</taxon>
        <taxon>Brachiopoda</taxon>
        <taxon>Linguliformea</taxon>
        <taxon>Lingulata</taxon>
        <taxon>Lingulida</taxon>
        <taxon>Linguloidea</taxon>
        <taxon>Lingulidae</taxon>
        <taxon>Lingula</taxon>
    </lineage>
</organism>
<protein>
    <submittedName>
        <fullName evidence="2 3">Ras-like protein family member 10B</fullName>
    </submittedName>
</protein>
<dbReference type="KEGG" id="lak:106167346"/>
<dbReference type="SMART" id="SM00175">
    <property type="entry name" value="RAB"/>
    <property type="match status" value="1"/>
</dbReference>
<evidence type="ECO:0000313" key="2">
    <source>
        <dbReference type="RefSeq" id="XP_013401546.1"/>
    </source>
</evidence>
<dbReference type="AlphaFoldDB" id="A0A1S3IUD4"/>
<dbReference type="Proteomes" id="UP000085678">
    <property type="component" value="Unplaced"/>
</dbReference>
<dbReference type="RefSeq" id="XP_013401546.1">
    <property type="nucleotide sequence ID" value="XM_013546092.1"/>
</dbReference>
<dbReference type="PANTHER" id="PTHR46350:SF2">
    <property type="entry name" value="RAS LIKE FAMILY 10 MEMBER B"/>
    <property type="match status" value="1"/>
</dbReference>
<keyword evidence="1" id="KW-1185">Reference proteome</keyword>
<gene>
    <name evidence="2 3" type="primary">LOC106167346</name>
</gene>
<dbReference type="PRINTS" id="PR00449">
    <property type="entry name" value="RASTRNSFRMNG"/>
</dbReference>
<dbReference type="PANTHER" id="PTHR46350">
    <property type="entry name" value="RAS LIKE FAMILY 10 MEMBER B-RELATED"/>
    <property type="match status" value="1"/>
</dbReference>
<evidence type="ECO:0000313" key="3">
    <source>
        <dbReference type="RefSeq" id="XP_013401547.1"/>
    </source>
</evidence>
<dbReference type="RefSeq" id="XP_013401547.1">
    <property type="nucleotide sequence ID" value="XM_013546093.1"/>
</dbReference>
<evidence type="ECO:0000313" key="1">
    <source>
        <dbReference type="Proteomes" id="UP000085678"/>
    </source>
</evidence>
<dbReference type="InterPro" id="IPR001806">
    <property type="entry name" value="Small_GTPase"/>
</dbReference>
<dbReference type="SMART" id="SM00173">
    <property type="entry name" value="RAS"/>
    <property type="match status" value="1"/>
</dbReference>
<name>A0A1S3IUD4_LINAN</name>
<dbReference type="GO" id="GO:0003924">
    <property type="term" value="F:GTPase activity"/>
    <property type="evidence" value="ECO:0007669"/>
    <property type="project" value="InterPro"/>
</dbReference>
<dbReference type="PROSITE" id="PS51419">
    <property type="entry name" value="RAB"/>
    <property type="match status" value="1"/>
</dbReference>